<comment type="subcellular location">
    <subcellularLocation>
        <location evidence="1">Cell membrane</location>
        <topology evidence="1">Multi-pass membrane protein</topology>
    </subcellularLocation>
</comment>
<proteinExistence type="predicted"/>
<dbReference type="EMBL" id="OBEL01000004">
    <property type="protein sequence ID" value="SNZ20420.1"/>
    <property type="molecule type" value="Genomic_DNA"/>
</dbReference>
<accession>A0A285PFA8</accession>
<dbReference type="AlphaFoldDB" id="A0A285PFA8"/>
<feature type="transmembrane region" description="Helical" evidence="6">
    <location>
        <begin position="192"/>
        <end position="211"/>
    </location>
</feature>
<dbReference type="Proteomes" id="UP000219439">
    <property type="component" value="Unassembled WGS sequence"/>
</dbReference>
<feature type="transmembrane region" description="Helical" evidence="6">
    <location>
        <begin position="325"/>
        <end position="343"/>
    </location>
</feature>
<evidence type="ECO:0000313" key="7">
    <source>
        <dbReference type="EMBL" id="SNZ20420.1"/>
    </source>
</evidence>
<keyword evidence="4 6" id="KW-1133">Transmembrane helix</keyword>
<feature type="transmembrane region" description="Helical" evidence="6">
    <location>
        <begin position="54"/>
        <end position="75"/>
    </location>
</feature>
<feature type="transmembrane region" description="Helical" evidence="6">
    <location>
        <begin position="242"/>
        <end position="261"/>
    </location>
</feature>
<evidence type="ECO:0000313" key="8">
    <source>
        <dbReference type="Proteomes" id="UP000219439"/>
    </source>
</evidence>
<gene>
    <name evidence="7" type="ORF">SAMN06265368_3523</name>
</gene>
<keyword evidence="3 6" id="KW-0812">Transmembrane</keyword>
<feature type="transmembrane region" description="Helical" evidence="6">
    <location>
        <begin position="22"/>
        <end position="42"/>
    </location>
</feature>
<feature type="transmembrane region" description="Helical" evidence="6">
    <location>
        <begin position="82"/>
        <end position="100"/>
    </location>
</feature>
<evidence type="ECO:0000256" key="5">
    <source>
        <dbReference type="ARBA" id="ARBA00023136"/>
    </source>
</evidence>
<protein>
    <submittedName>
        <fullName evidence="7">Monosaccharide ABC transporter membrane protein, CUT2 family</fullName>
    </submittedName>
</protein>
<evidence type="ECO:0000256" key="4">
    <source>
        <dbReference type="ARBA" id="ARBA00022989"/>
    </source>
</evidence>
<dbReference type="PANTHER" id="PTHR32196">
    <property type="entry name" value="ABC TRANSPORTER PERMEASE PROTEIN YPHD-RELATED-RELATED"/>
    <property type="match status" value="1"/>
</dbReference>
<evidence type="ECO:0000256" key="3">
    <source>
        <dbReference type="ARBA" id="ARBA00022692"/>
    </source>
</evidence>
<keyword evidence="5 6" id="KW-0472">Membrane</keyword>
<dbReference type="GO" id="GO:0005886">
    <property type="term" value="C:plasma membrane"/>
    <property type="evidence" value="ECO:0007669"/>
    <property type="project" value="UniProtKB-SubCell"/>
</dbReference>
<feature type="transmembrane region" description="Helical" evidence="6">
    <location>
        <begin position="273"/>
        <end position="292"/>
    </location>
</feature>
<dbReference type="Pfam" id="PF02653">
    <property type="entry name" value="BPD_transp_2"/>
    <property type="match status" value="1"/>
</dbReference>
<evidence type="ECO:0000256" key="2">
    <source>
        <dbReference type="ARBA" id="ARBA00022475"/>
    </source>
</evidence>
<feature type="transmembrane region" description="Helical" evidence="6">
    <location>
        <begin position="299"/>
        <end position="319"/>
    </location>
</feature>
<evidence type="ECO:0000256" key="1">
    <source>
        <dbReference type="ARBA" id="ARBA00004651"/>
    </source>
</evidence>
<dbReference type="PANTHER" id="PTHR32196:SF72">
    <property type="entry name" value="RIBOSE IMPORT PERMEASE PROTEIN RBSC"/>
    <property type="match status" value="1"/>
</dbReference>
<reference evidence="7 8" key="1">
    <citation type="submission" date="2017-09" db="EMBL/GenBank/DDBJ databases">
        <authorList>
            <person name="Ehlers B."/>
            <person name="Leendertz F.H."/>
        </authorList>
    </citation>
    <scope>NUCLEOTIDE SEQUENCE [LARGE SCALE GENOMIC DNA]</scope>
    <source>
        <strain evidence="7 8">DSM 18289</strain>
    </source>
</reference>
<keyword evidence="8" id="KW-1185">Reference proteome</keyword>
<name>A0A285PFA8_9HYPH</name>
<organism evidence="7 8">
    <name type="scientific">Cohaesibacter gelatinilyticus</name>
    <dbReference type="NCBI Taxonomy" id="372072"/>
    <lineage>
        <taxon>Bacteria</taxon>
        <taxon>Pseudomonadati</taxon>
        <taxon>Pseudomonadota</taxon>
        <taxon>Alphaproteobacteria</taxon>
        <taxon>Hyphomicrobiales</taxon>
        <taxon>Cohaesibacteraceae</taxon>
    </lineage>
</organism>
<dbReference type="InterPro" id="IPR001851">
    <property type="entry name" value="ABC_transp_permease"/>
</dbReference>
<dbReference type="GO" id="GO:0022857">
    <property type="term" value="F:transmembrane transporter activity"/>
    <property type="evidence" value="ECO:0007669"/>
    <property type="project" value="InterPro"/>
</dbReference>
<dbReference type="CDD" id="cd06579">
    <property type="entry name" value="TM_PBP1_transp_AraH_like"/>
    <property type="match status" value="1"/>
</dbReference>
<feature type="transmembrane region" description="Helical" evidence="6">
    <location>
        <begin position="106"/>
        <end position="127"/>
    </location>
</feature>
<keyword evidence="2" id="KW-1003">Cell membrane</keyword>
<feature type="transmembrane region" description="Helical" evidence="6">
    <location>
        <begin position="134"/>
        <end position="151"/>
    </location>
</feature>
<sequence>MTDTVVQNEDTMKPPSRSLTDLAIRYGFLMLLFGLVLFFSLAADGFASPYSAVFIFQSVAITGILALGVTATLVVDGFDLSIGSVATSALMLSAYVMVIWEQSAWVAVLACIIMGAVVGFINGFLIVKMRVPDLLATLGMMFLLVGLQRIPTEGRSIATGMTLPDGTVAEGKFSASFLALGRHRFDLIIDNLVPVSVVFLIVIAILIWVFLEYTRHGRVMYAIGSNERAAGLAGAPVNKYKIIAYMISGVMASIGGILLAARLGRGDIASGNNLLLDAVAAALIGFAVLGAAKPNAFGTAIGALFVGILLQGLTMMNAPYYTQDFVKGGVLVVALVFTFALSGRRGR</sequence>
<evidence type="ECO:0000256" key="6">
    <source>
        <dbReference type="SAM" id="Phobius"/>
    </source>
</evidence>